<reference evidence="1" key="1">
    <citation type="submission" date="2021-06" db="EMBL/GenBank/DDBJ databases">
        <authorList>
            <person name="Kallberg Y."/>
            <person name="Tangrot J."/>
            <person name="Rosling A."/>
        </authorList>
    </citation>
    <scope>NUCLEOTIDE SEQUENCE</scope>
    <source>
        <strain evidence="1">87-6 pot B 2015</strain>
    </source>
</reference>
<evidence type="ECO:0000313" key="2">
    <source>
        <dbReference type="Proteomes" id="UP000789375"/>
    </source>
</evidence>
<sequence>TFFNSDALINYLAEFLYEYGLNGNLQQSKCICQNQMIKILNVKLMNYKLVFDEAT</sequence>
<dbReference type="AlphaFoldDB" id="A0A9N9ID24"/>
<gene>
    <name evidence="1" type="ORF">FMOSSE_LOCUS15628</name>
</gene>
<dbReference type="Proteomes" id="UP000789375">
    <property type="component" value="Unassembled WGS sequence"/>
</dbReference>
<protein>
    <submittedName>
        <fullName evidence="1">2830_t:CDS:1</fullName>
    </submittedName>
</protein>
<feature type="non-terminal residue" evidence="1">
    <location>
        <position position="1"/>
    </location>
</feature>
<feature type="non-terminal residue" evidence="1">
    <location>
        <position position="55"/>
    </location>
</feature>
<accession>A0A9N9ID24</accession>
<evidence type="ECO:0000313" key="1">
    <source>
        <dbReference type="EMBL" id="CAG8730567.1"/>
    </source>
</evidence>
<dbReference type="EMBL" id="CAJVPP010016762">
    <property type="protein sequence ID" value="CAG8730567.1"/>
    <property type="molecule type" value="Genomic_DNA"/>
</dbReference>
<proteinExistence type="predicted"/>
<keyword evidence="2" id="KW-1185">Reference proteome</keyword>
<organism evidence="1 2">
    <name type="scientific">Funneliformis mosseae</name>
    <name type="common">Endomycorrhizal fungus</name>
    <name type="synonym">Glomus mosseae</name>
    <dbReference type="NCBI Taxonomy" id="27381"/>
    <lineage>
        <taxon>Eukaryota</taxon>
        <taxon>Fungi</taxon>
        <taxon>Fungi incertae sedis</taxon>
        <taxon>Mucoromycota</taxon>
        <taxon>Glomeromycotina</taxon>
        <taxon>Glomeromycetes</taxon>
        <taxon>Glomerales</taxon>
        <taxon>Glomeraceae</taxon>
        <taxon>Funneliformis</taxon>
    </lineage>
</organism>
<name>A0A9N9ID24_FUNMO</name>
<comment type="caution">
    <text evidence="1">The sequence shown here is derived from an EMBL/GenBank/DDBJ whole genome shotgun (WGS) entry which is preliminary data.</text>
</comment>